<sequence>MERNELKKVNGDLFFEAQRKGANSYIFANWIGIQSLEAIMLGANLVLSMLRKEPCMAILNSNKELIGPWDEGALYLGNKWVMEANALGVIHFAHVLAPGVYGQRSFEKFFRLAQPYLQIEVFETDAEAEAWLLS</sequence>
<proteinExistence type="predicted"/>
<evidence type="ECO:0000313" key="3">
    <source>
        <dbReference type="Proteomes" id="UP000514509"/>
    </source>
</evidence>
<evidence type="ECO:0000256" key="1">
    <source>
        <dbReference type="SAM" id="Phobius"/>
    </source>
</evidence>
<dbReference type="RefSeq" id="WP_182415850.1">
    <property type="nucleotide sequence ID" value="NZ_CP055153.1"/>
</dbReference>
<dbReference type="KEGG" id="add:HUW48_11730"/>
<keyword evidence="1" id="KW-0812">Transmembrane</keyword>
<reference evidence="2 3" key="1">
    <citation type="submission" date="2020-08" db="EMBL/GenBank/DDBJ databases">
        <title>Adhaeribacter dokdonensis sp. nov., isolated from the rhizosphere of Elymus tsukushiensis, a plant native to the Dokdo Islands, Republic of Korea.</title>
        <authorList>
            <person name="Ghim S.Y."/>
        </authorList>
    </citation>
    <scope>NUCLEOTIDE SEQUENCE [LARGE SCALE GENOMIC DNA]</scope>
    <source>
        <strain evidence="2 3">KUDC8001</strain>
    </source>
</reference>
<dbReference type="AlphaFoldDB" id="A0A7L7L791"/>
<keyword evidence="3" id="KW-1185">Reference proteome</keyword>
<organism evidence="2 3">
    <name type="scientific">Adhaeribacter radiodurans</name>
    <dbReference type="NCBI Taxonomy" id="2745197"/>
    <lineage>
        <taxon>Bacteria</taxon>
        <taxon>Pseudomonadati</taxon>
        <taxon>Bacteroidota</taxon>
        <taxon>Cytophagia</taxon>
        <taxon>Cytophagales</taxon>
        <taxon>Hymenobacteraceae</taxon>
        <taxon>Adhaeribacter</taxon>
    </lineage>
</organism>
<name>A0A7L7L791_9BACT</name>
<evidence type="ECO:0000313" key="2">
    <source>
        <dbReference type="EMBL" id="QMU28667.1"/>
    </source>
</evidence>
<keyword evidence="1" id="KW-1133">Transmembrane helix</keyword>
<feature type="transmembrane region" description="Helical" evidence="1">
    <location>
        <begin position="25"/>
        <end position="47"/>
    </location>
</feature>
<gene>
    <name evidence="2" type="ORF">HUW48_11730</name>
</gene>
<protein>
    <recommendedName>
        <fullName evidence="4">STAS/SEC14 domain-containing protein</fullName>
    </recommendedName>
</protein>
<keyword evidence="1" id="KW-0472">Membrane</keyword>
<dbReference type="Proteomes" id="UP000514509">
    <property type="component" value="Chromosome"/>
</dbReference>
<accession>A0A7L7L791</accession>
<evidence type="ECO:0008006" key="4">
    <source>
        <dbReference type="Google" id="ProtNLM"/>
    </source>
</evidence>
<dbReference type="EMBL" id="CP055153">
    <property type="protein sequence ID" value="QMU28667.1"/>
    <property type="molecule type" value="Genomic_DNA"/>
</dbReference>